<keyword evidence="3 6" id="KW-0812">Transmembrane</keyword>
<dbReference type="AlphaFoldDB" id="A0A5Q5BSA1"/>
<feature type="transmembrane region" description="Helical" evidence="6">
    <location>
        <begin position="166"/>
        <end position="185"/>
    </location>
</feature>
<evidence type="ECO:0000256" key="3">
    <source>
        <dbReference type="ARBA" id="ARBA00022692"/>
    </source>
</evidence>
<comment type="subcellular location">
    <subcellularLocation>
        <location evidence="1 6">Membrane</location>
        <topology evidence="1 6">Multi-pass membrane protein</topology>
    </subcellularLocation>
</comment>
<feature type="transmembrane region" description="Helical" evidence="6">
    <location>
        <begin position="135"/>
        <end position="159"/>
    </location>
</feature>
<evidence type="ECO:0000256" key="2">
    <source>
        <dbReference type="ARBA" id="ARBA00009190"/>
    </source>
</evidence>
<dbReference type="KEGG" id="mmc:Mmcs_5046"/>
<proteinExistence type="inferred from homology"/>
<evidence type="ECO:0000313" key="7">
    <source>
        <dbReference type="EMBL" id="ABG11150.1"/>
    </source>
</evidence>
<reference evidence="7" key="1">
    <citation type="submission" date="2006-06" db="EMBL/GenBank/DDBJ databases">
        <title>Complete sequence of chromosome of Mycobacterium sp. MCS.</title>
        <authorList>
            <consortium name="US DOE Joint Genome Institute"/>
            <person name="Copeland A."/>
            <person name="Lucas S."/>
            <person name="Lapidus A."/>
            <person name="Barry K."/>
            <person name="Detter J.C."/>
            <person name="Glavina del Rio T."/>
            <person name="Hammon N."/>
            <person name="Israni S."/>
            <person name="Dalin E."/>
            <person name="Tice H."/>
            <person name="Pitluck S."/>
            <person name="Martinez M."/>
            <person name="Schmutz J."/>
            <person name="Larimer F."/>
            <person name="Land M."/>
            <person name="Hauser L."/>
            <person name="Kyrpides N."/>
            <person name="Kim E."/>
            <person name="Miller C.D."/>
            <person name="Hughes J.E."/>
            <person name="Anderson A.J."/>
            <person name="Sims R.C."/>
            <person name="Richardson P."/>
        </authorList>
    </citation>
    <scope>NUCLEOTIDE SEQUENCE [LARGE SCALE GENOMIC DNA]</scope>
    <source>
        <strain evidence="7">MCS</strain>
    </source>
</reference>
<dbReference type="GO" id="GO:0046873">
    <property type="term" value="F:metal ion transmembrane transporter activity"/>
    <property type="evidence" value="ECO:0007669"/>
    <property type="project" value="InterPro"/>
</dbReference>
<dbReference type="PANTHER" id="PTHR12608">
    <property type="entry name" value="TRANSMEMBRANE PROTEIN HTP-1 RELATED"/>
    <property type="match status" value="1"/>
</dbReference>
<feature type="transmembrane region" description="Helical" evidence="6">
    <location>
        <begin position="67"/>
        <end position="84"/>
    </location>
</feature>
<dbReference type="EMBL" id="CP000384">
    <property type="protein sequence ID" value="ABG11150.1"/>
    <property type="molecule type" value="Genomic_DNA"/>
</dbReference>
<evidence type="ECO:0000256" key="6">
    <source>
        <dbReference type="RuleBase" id="RU365102"/>
    </source>
</evidence>
<name>A0A5Q5BSA1_MYCSS</name>
<evidence type="ECO:0000256" key="1">
    <source>
        <dbReference type="ARBA" id="ARBA00004141"/>
    </source>
</evidence>
<sequence length="235" mass="24799">MLGAVLVSLAVVFVAELGDKSQIITMTYALRHRWWVVLSGVGIAAVLVHGLSVAIGHFLGLTLPEKPIAFAAAIAFLLFAAWTWREGRNAGGDDDVRVAEPRFVVPAIVSSFVLAELGDKTMLATVALASDRDAIGVWIGATVGMVLADGVAIVVGAILHKRLPEGFLHAMASVLFLLFGLWMLFDAALGWRVVALAATGGVTAVVLLIAVVRTIRARRLRAASATPHESTSETV</sequence>
<feature type="transmembrane region" description="Helical" evidence="6">
    <location>
        <begin position="34"/>
        <end position="55"/>
    </location>
</feature>
<protein>
    <recommendedName>
        <fullName evidence="6">GDT1 family protein</fullName>
    </recommendedName>
</protein>
<dbReference type="PANTHER" id="PTHR12608:SF1">
    <property type="entry name" value="TRANSMEMBRANE PROTEIN 165"/>
    <property type="match status" value="1"/>
</dbReference>
<dbReference type="InterPro" id="IPR001727">
    <property type="entry name" value="GDT1-like"/>
</dbReference>
<feature type="transmembrane region" description="Helical" evidence="6">
    <location>
        <begin position="191"/>
        <end position="212"/>
    </location>
</feature>
<dbReference type="GO" id="GO:0016020">
    <property type="term" value="C:membrane"/>
    <property type="evidence" value="ECO:0007669"/>
    <property type="project" value="UniProtKB-SubCell"/>
</dbReference>
<evidence type="ECO:0000256" key="5">
    <source>
        <dbReference type="ARBA" id="ARBA00023136"/>
    </source>
</evidence>
<keyword evidence="5 6" id="KW-0472">Membrane</keyword>
<accession>A0A5Q5BSA1</accession>
<gene>
    <name evidence="7" type="ordered locus">Mmcs_5046</name>
</gene>
<evidence type="ECO:0000256" key="4">
    <source>
        <dbReference type="ARBA" id="ARBA00022989"/>
    </source>
</evidence>
<comment type="similarity">
    <text evidence="2 6">Belongs to the GDT1 family.</text>
</comment>
<dbReference type="Pfam" id="PF01169">
    <property type="entry name" value="GDT1"/>
    <property type="match status" value="2"/>
</dbReference>
<organism evidence="7">
    <name type="scientific">Mycobacterium sp. (strain MCS)</name>
    <dbReference type="NCBI Taxonomy" id="164756"/>
    <lineage>
        <taxon>Bacteria</taxon>
        <taxon>Bacillati</taxon>
        <taxon>Actinomycetota</taxon>
        <taxon>Actinomycetes</taxon>
        <taxon>Mycobacteriales</taxon>
        <taxon>Mycobacteriaceae</taxon>
        <taxon>Mycobacterium</taxon>
    </lineage>
</organism>
<keyword evidence="4 6" id="KW-1133">Transmembrane helix</keyword>